<dbReference type="PANTHER" id="PTHR13059">
    <property type="entry name" value="HMG-BOX TRANSCRIPTION FACTOR BBX"/>
    <property type="match status" value="1"/>
</dbReference>
<keyword evidence="1" id="KW-0597">Phosphoprotein</keyword>
<dbReference type="RefSeq" id="XP_024355569.1">
    <property type="nucleotide sequence ID" value="XM_024490166.1"/>
</dbReference>
<feature type="compositionally biased region" description="Low complexity" evidence="6">
    <location>
        <begin position="104"/>
        <end position="117"/>
    </location>
</feature>
<keyword evidence="3" id="KW-0238">DNA-binding</keyword>
<dbReference type="PANTHER" id="PTHR13059:SF13">
    <property type="entry name" value="PROTEIN CAPICUA HOMOLOG"/>
    <property type="match status" value="1"/>
</dbReference>
<dbReference type="OrthoDB" id="2377365at2759"/>
<evidence type="ECO:0000256" key="6">
    <source>
        <dbReference type="SAM" id="MobiDB-lite"/>
    </source>
</evidence>
<feature type="region of interest" description="Disordered" evidence="6">
    <location>
        <begin position="90"/>
        <end position="117"/>
    </location>
</feature>
<evidence type="ECO:0000313" key="8">
    <source>
        <dbReference type="Proteomes" id="UP000019149"/>
    </source>
</evidence>
<dbReference type="GeneID" id="36336632"/>
<evidence type="ECO:0000256" key="2">
    <source>
        <dbReference type="ARBA" id="ARBA00023015"/>
    </source>
</evidence>
<dbReference type="CTD" id="36336632"/>
<dbReference type="GO" id="GO:0000981">
    <property type="term" value="F:DNA-binding transcription factor activity, RNA polymerase II-specific"/>
    <property type="evidence" value="ECO:0007669"/>
    <property type="project" value="TreeGrafter"/>
</dbReference>
<comment type="caution">
    <text evidence="7">The sequence shown here is derived from an EMBL/GenBank/DDBJ whole genome shotgun (WGS) entry which is preliminary data.</text>
</comment>
<dbReference type="STRING" id="6210.W6USU1"/>
<evidence type="ECO:0000256" key="5">
    <source>
        <dbReference type="ARBA" id="ARBA00023242"/>
    </source>
</evidence>
<sequence length="371" mass="39120">MLQLRRFYTRPCQEPKLLLTSSSTTDSPALYAFLLALGLRTMDDKPNDRRSFENALSPLSSSSFFNGSSSIPIFHSSLANSTPSLPLPLNGENFRSASGDQLATTSSSSMTGGSTSPGIMSFQTEQKFSKGDVVKTPNGVRKKFNGKQWRRLCSKEGCTKESQRRGFCSRHLSMKGKEMRAFSYAAATAAATKMFAMSNTRPQQQSSQPLCDLIYKSATNYSVSSGPISNHGKAPSSSVNSSLPTPLDLLPVLSPACAWRPSPPSEGSYFNSTPPLHTPPSTNIPHWTSFPTPFASSSASPTVPPSASAFTSHVSSHILTAFPGKTGDSATATSSTPVSASTSAPVTTSSFFSSGGGGAGDLAIQPITACP</sequence>
<gene>
    <name evidence="7" type="ORF">EGR_00917</name>
</gene>
<dbReference type="GO" id="GO:0005634">
    <property type="term" value="C:nucleus"/>
    <property type="evidence" value="ECO:0007669"/>
    <property type="project" value="TreeGrafter"/>
</dbReference>
<proteinExistence type="predicted"/>
<dbReference type="InterPro" id="IPR052412">
    <property type="entry name" value="CC-Dev_Transcription_Reg"/>
</dbReference>
<feature type="compositionally biased region" description="Polar residues" evidence="6">
    <location>
        <begin position="93"/>
        <end position="103"/>
    </location>
</feature>
<keyword evidence="5" id="KW-0539">Nucleus</keyword>
<evidence type="ECO:0000256" key="1">
    <source>
        <dbReference type="ARBA" id="ARBA00022553"/>
    </source>
</evidence>
<reference evidence="7 8" key="1">
    <citation type="journal article" date="2013" name="Nat. Genet.">
        <title>The genome of the hydatid tapeworm Echinococcus granulosus.</title>
        <authorList>
            <person name="Zheng H."/>
            <person name="Zhang W."/>
            <person name="Zhang L."/>
            <person name="Zhang Z."/>
            <person name="Li J."/>
            <person name="Lu G."/>
            <person name="Zhu Y."/>
            <person name="Wang Y."/>
            <person name="Huang Y."/>
            <person name="Liu J."/>
            <person name="Kang H."/>
            <person name="Chen J."/>
            <person name="Wang L."/>
            <person name="Chen A."/>
            <person name="Yu S."/>
            <person name="Gao Z."/>
            <person name="Jin L."/>
            <person name="Gu W."/>
            <person name="Wang Z."/>
            <person name="Zhao L."/>
            <person name="Shi B."/>
            <person name="Wen H."/>
            <person name="Lin R."/>
            <person name="Jones M.K."/>
            <person name="Brejova B."/>
            <person name="Vinar T."/>
            <person name="Zhao G."/>
            <person name="McManus D.P."/>
            <person name="Chen Z."/>
            <person name="Zhou Y."/>
            <person name="Wang S."/>
        </authorList>
    </citation>
    <scope>NUCLEOTIDE SEQUENCE [LARGE SCALE GENOMIC DNA]</scope>
</reference>
<evidence type="ECO:0000256" key="4">
    <source>
        <dbReference type="ARBA" id="ARBA00023163"/>
    </source>
</evidence>
<accession>W6USU1</accession>
<feature type="region of interest" description="Disordered" evidence="6">
    <location>
        <begin position="326"/>
        <end position="357"/>
    </location>
</feature>
<dbReference type="Proteomes" id="UP000019149">
    <property type="component" value="Unassembled WGS sequence"/>
</dbReference>
<dbReference type="OMA" id="GKEMRAF"/>
<organism evidence="7 8">
    <name type="scientific">Echinococcus granulosus</name>
    <name type="common">Hydatid tapeworm</name>
    <dbReference type="NCBI Taxonomy" id="6210"/>
    <lineage>
        <taxon>Eukaryota</taxon>
        <taxon>Metazoa</taxon>
        <taxon>Spiralia</taxon>
        <taxon>Lophotrochozoa</taxon>
        <taxon>Platyhelminthes</taxon>
        <taxon>Cestoda</taxon>
        <taxon>Eucestoda</taxon>
        <taxon>Cyclophyllidea</taxon>
        <taxon>Taeniidae</taxon>
        <taxon>Echinococcus</taxon>
        <taxon>Echinococcus granulosus group</taxon>
    </lineage>
</organism>
<feature type="compositionally biased region" description="Low complexity" evidence="6">
    <location>
        <begin position="329"/>
        <end position="353"/>
    </location>
</feature>
<keyword evidence="4" id="KW-0804">Transcription</keyword>
<name>W6USU1_ECHGR</name>
<dbReference type="GO" id="GO:0000977">
    <property type="term" value="F:RNA polymerase II transcription regulatory region sequence-specific DNA binding"/>
    <property type="evidence" value="ECO:0007669"/>
    <property type="project" value="TreeGrafter"/>
</dbReference>
<keyword evidence="2" id="KW-0805">Transcription regulation</keyword>
<dbReference type="AlphaFoldDB" id="W6USU1"/>
<dbReference type="EMBL" id="APAU02000003">
    <property type="protein sequence ID" value="EUB64373.1"/>
    <property type="molecule type" value="Genomic_DNA"/>
</dbReference>
<evidence type="ECO:0000256" key="3">
    <source>
        <dbReference type="ARBA" id="ARBA00023125"/>
    </source>
</evidence>
<dbReference type="KEGG" id="egl:EGR_00917"/>
<protein>
    <submittedName>
        <fullName evidence="7">Protein capicua</fullName>
    </submittedName>
</protein>
<evidence type="ECO:0000313" key="7">
    <source>
        <dbReference type="EMBL" id="EUB64373.1"/>
    </source>
</evidence>
<keyword evidence="8" id="KW-1185">Reference proteome</keyword>